<keyword evidence="10" id="KW-1185">Reference proteome</keyword>
<dbReference type="GO" id="GO:0016491">
    <property type="term" value="F:oxidoreductase activity"/>
    <property type="evidence" value="ECO:0007669"/>
    <property type="project" value="UniProtKB-KW"/>
</dbReference>
<feature type="domain" description="JmjC" evidence="8">
    <location>
        <begin position="186"/>
        <end position="350"/>
    </location>
</feature>
<feature type="compositionally biased region" description="Polar residues" evidence="7">
    <location>
        <begin position="25"/>
        <end position="34"/>
    </location>
</feature>
<keyword evidence="4" id="KW-0560">Oxidoreductase</keyword>
<dbReference type="AlphaFoldDB" id="A0A2P6NNI6"/>
<keyword evidence="6" id="KW-0539">Nucleus</keyword>
<dbReference type="GO" id="GO:0005634">
    <property type="term" value="C:nucleus"/>
    <property type="evidence" value="ECO:0007669"/>
    <property type="project" value="UniProtKB-SubCell"/>
</dbReference>
<dbReference type="Pfam" id="PF08007">
    <property type="entry name" value="JmjC_2"/>
    <property type="match status" value="1"/>
</dbReference>
<dbReference type="SUPFAM" id="SSF51197">
    <property type="entry name" value="Clavaminate synthase-like"/>
    <property type="match status" value="1"/>
</dbReference>
<reference evidence="9 10" key="1">
    <citation type="journal article" date="2018" name="Genome Biol. Evol.">
        <title>Multiple Roots of Fruiting Body Formation in Amoebozoa.</title>
        <authorList>
            <person name="Hillmann F."/>
            <person name="Forbes G."/>
            <person name="Novohradska S."/>
            <person name="Ferling I."/>
            <person name="Riege K."/>
            <person name="Groth M."/>
            <person name="Westermann M."/>
            <person name="Marz M."/>
            <person name="Spaller T."/>
            <person name="Winckler T."/>
            <person name="Schaap P."/>
            <person name="Glockner G."/>
        </authorList>
    </citation>
    <scope>NUCLEOTIDE SEQUENCE [LARGE SCALE GENOMIC DNA]</scope>
    <source>
        <strain evidence="9 10">Jena</strain>
    </source>
</reference>
<dbReference type="InParanoid" id="A0A2P6NNI6"/>
<evidence type="ECO:0000313" key="9">
    <source>
        <dbReference type="EMBL" id="PRP85520.1"/>
    </source>
</evidence>
<keyword evidence="5" id="KW-0408">Iron</keyword>
<keyword evidence="3" id="KW-0479">Metal-binding</keyword>
<evidence type="ECO:0000259" key="8">
    <source>
        <dbReference type="PROSITE" id="PS51184"/>
    </source>
</evidence>
<evidence type="ECO:0000256" key="4">
    <source>
        <dbReference type="ARBA" id="ARBA00023002"/>
    </source>
</evidence>
<name>A0A2P6NNI6_9EUKA</name>
<feature type="region of interest" description="Disordered" evidence="7">
    <location>
        <begin position="1"/>
        <end position="40"/>
    </location>
</feature>
<comment type="cofactor">
    <cofactor evidence="1">
        <name>Fe(2+)</name>
        <dbReference type="ChEBI" id="CHEBI:29033"/>
    </cofactor>
</comment>
<feature type="compositionally biased region" description="Basic and acidic residues" evidence="7">
    <location>
        <begin position="14"/>
        <end position="24"/>
    </location>
</feature>
<protein>
    <recommendedName>
        <fullName evidence="8">JmjC domain-containing protein</fullName>
    </recommendedName>
</protein>
<dbReference type="PROSITE" id="PS51184">
    <property type="entry name" value="JMJC"/>
    <property type="match status" value="1"/>
</dbReference>
<dbReference type="Gene3D" id="2.60.120.650">
    <property type="entry name" value="Cupin"/>
    <property type="match status" value="1"/>
</dbReference>
<sequence length="533" mass="60733">MAGGRALKKRQKPSRKESHQRELTHTQSSTNGNQKAKKQKIVSVVHDGQHILIHQHGPDAPPIVIGTEDPLLPSVLYPLTEEDFFQNVWKKKAYVSKPSPGTGTERLSDLISNHMSDLDLDTLLRTTASEAIFVWMRPLEAIVHSVQKEASPLAEEMRRIDSFELSGEQAVDSAKICYGSGASLYFRSSPELSDILVPELTGELGINFSGFYANGDAKGEIEVFMSRKGHVTDWHFDFMENFTFQLKGSKKWKIKKSGISHPLRGATSHYKNVDTLEQQLKTHHIQDPNFSMKFSEDDYEEVILTEGCFFYHPAGIWHRVECGEDSISINVSLIASSLSDIVSEGVRHLIGIDFRNFRQAKEKLRSLLPQLIEDLSTMQAEDFLPNSLWRPRHKSYDFADLDVDHLDLDTKVAQIHEESSFKRNPIAVLVPLSQIEEEEEEEEDSARYTLHVNFGNEELASAVEVKMTFPVQICSLVDWLRVQRKTFTFSQLLQFARDEEKRNRQSMEDAEGVVTNLLKLLTFNGYIQHQMEL</sequence>
<gene>
    <name evidence="9" type="ORF">PROFUN_06752</name>
</gene>
<dbReference type="PANTHER" id="PTHR12461:SF106">
    <property type="entry name" value="BIFUNCTIONAL PEPTIDASE AND ARGINYL-HYDROXYLASE JMJD5"/>
    <property type="match status" value="1"/>
</dbReference>
<dbReference type="InterPro" id="IPR003347">
    <property type="entry name" value="JmjC_dom"/>
</dbReference>
<dbReference type="EMBL" id="MDYQ01000043">
    <property type="protein sequence ID" value="PRP85520.1"/>
    <property type="molecule type" value="Genomic_DNA"/>
</dbReference>
<evidence type="ECO:0000256" key="1">
    <source>
        <dbReference type="ARBA" id="ARBA00001954"/>
    </source>
</evidence>
<evidence type="ECO:0000313" key="10">
    <source>
        <dbReference type="Proteomes" id="UP000241769"/>
    </source>
</evidence>
<evidence type="ECO:0000256" key="7">
    <source>
        <dbReference type="SAM" id="MobiDB-lite"/>
    </source>
</evidence>
<evidence type="ECO:0000256" key="5">
    <source>
        <dbReference type="ARBA" id="ARBA00023004"/>
    </source>
</evidence>
<accession>A0A2P6NNI6</accession>
<comment type="subcellular location">
    <subcellularLocation>
        <location evidence="2">Nucleus</location>
    </subcellularLocation>
</comment>
<dbReference type="Proteomes" id="UP000241769">
    <property type="component" value="Unassembled WGS sequence"/>
</dbReference>
<evidence type="ECO:0000256" key="2">
    <source>
        <dbReference type="ARBA" id="ARBA00004123"/>
    </source>
</evidence>
<organism evidence="9 10">
    <name type="scientific">Planoprotostelium fungivorum</name>
    <dbReference type="NCBI Taxonomy" id="1890364"/>
    <lineage>
        <taxon>Eukaryota</taxon>
        <taxon>Amoebozoa</taxon>
        <taxon>Evosea</taxon>
        <taxon>Variosea</taxon>
        <taxon>Cavosteliida</taxon>
        <taxon>Cavosteliaceae</taxon>
        <taxon>Planoprotostelium</taxon>
    </lineage>
</organism>
<dbReference type="PANTHER" id="PTHR12461">
    <property type="entry name" value="HYPOXIA-INDUCIBLE FACTOR 1 ALPHA INHIBITOR-RELATED"/>
    <property type="match status" value="1"/>
</dbReference>
<proteinExistence type="predicted"/>
<feature type="compositionally biased region" description="Basic residues" evidence="7">
    <location>
        <begin position="1"/>
        <end position="13"/>
    </location>
</feature>
<evidence type="ECO:0000256" key="6">
    <source>
        <dbReference type="ARBA" id="ARBA00023242"/>
    </source>
</evidence>
<comment type="caution">
    <text evidence="9">The sequence shown here is derived from an EMBL/GenBank/DDBJ whole genome shotgun (WGS) entry which is preliminary data.</text>
</comment>
<dbReference type="GO" id="GO:0046872">
    <property type="term" value="F:metal ion binding"/>
    <property type="evidence" value="ECO:0007669"/>
    <property type="project" value="UniProtKB-KW"/>
</dbReference>
<evidence type="ECO:0000256" key="3">
    <source>
        <dbReference type="ARBA" id="ARBA00022723"/>
    </source>
</evidence>
<dbReference type="OrthoDB" id="47172at2759"/>